<protein>
    <submittedName>
        <fullName evidence="1">Uncharacterized protein</fullName>
    </submittedName>
</protein>
<sequence length="90" mass="10998">MYFHLRTSVRKRDYYPRYPFELHVSSASSIRRRRRKEIHVRVQWSEERRKSRKKELFDDKDSVAAKAAHDTTSVWIWSHGYINYLNPIST</sequence>
<evidence type="ECO:0000313" key="2">
    <source>
        <dbReference type="Proteomes" id="UP001627154"/>
    </source>
</evidence>
<organism evidence="1 2">
    <name type="scientific">Trichogramma kaykai</name>
    <dbReference type="NCBI Taxonomy" id="54128"/>
    <lineage>
        <taxon>Eukaryota</taxon>
        <taxon>Metazoa</taxon>
        <taxon>Ecdysozoa</taxon>
        <taxon>Arthropoda</taxon>
        <taxon>Hexapoda</taxon>
        <taxon>Insecta</taxon>
        <taxon>Pterygota</taxon>
        <taxon>Neoptera</taxon>
        <taxon>Endopterygota</taxon>
        <taxon>Hymenoptera</taxon>
        <taxon>Apocrita</taxon>
        <taxon>Proctotrupomorpha</taxon>
        <taxon>Chalcidoidea</taxon>
        <taxon>Trichogrammatidae</taxon>
        <taxon>Trichogramma</taxon>
    </lineage>
</organism>
<dbReference type="EMBL" id="JBJJXI010000066">
    <property type="protein sequence ID" value="KAL3397415.1"/>
    <property type="molecule type" value="Genomic_DNA"/>
</dbReference>
<gene>
    <name evidence="1" type="ORF">TKK_008972</name>
</gene>
<keyword evidence="2" id="KW-1185">Reference proteome</keyword>
<reference evidence="1 2" key="1">
    <citation type="journal article" date="2024" name="bioRxiv">
        <title>A reference genome for Trichogramma kaykai: A tiny desert-dwelling parasitoid wasp with competing sex-ratio distorters.</title>
        <authorList>
            <person name="Culotta J."/>
            <person name="Lindsey A.R."/>
        </authorList>
    </citation>
    <scope>NUCLEOTIDE SEQUENCE [LARGE SCALE GENOMIC DNA]</scope>
    <source>
        <strain evidence="1 2">KSX58</strain>
    </source>
</reference>
<evidence type="ECO:0000313" key="1">
    <source>
        <dbReference type="EMBL" id="KAL3397415.1"/>
    </source>
</evidence>
<comment type="caution">
    <text evidence="1">The sequence shown here is derived from an EMBL/GenBank/DDBJ whole genome shotgun (WGS) entry which is preliminary data.</text>
</comment>
<accession>A0ABD2WWY8</accession>
<proteinExistence type="predicted"/>
<dbReference type="AlphaFoldDB" id="A0ABD2WWY8"/>
<name>A0ABD2WWY8_9HYME</name>
<dbReference type="Proteomes" id="UP001627154">
    <property type="component" value="Unassembled WGS sequence"/>
</dbReference>